<feature type="non-terminal residue" evidence="1">
    <location>
        <position position="112"/>
    </location>
</feature>
<evidence type="ECO:0000313" key="1">
    <source>
        <dbReference type="EMBL" id="BAT02295.1"/>
    </source>
</evidence>
<dbReference type="EMBL" id="AP014963">
    <property type="protein sequence ID" value="BAT02295.1"/>
    <property type="molecule type" value="Genomic_DNA"/>
</dbReference>
<dbReference type="PaxDb" id="39947-A0A0P0X8S0"/>
<protein>
    <submittedName>
        <fullName evidence="1">Os07g0576300 protein</fullName>
    </submittedName>
</protein>
<dbReference type="Gramene" id="Os07t0576300-00">
    <property type="protein sequence ID" value="Os07t0576300-00"/>
    <property type="gene ID" value="Os07g0576300"/>
</dbReference>
<keyword evidence="2" id="KW-1185">Reference proteome</keyword>
<reference evidence="2" key="1">
    <citation type="journal article" date="2005" name="Nature">
        <title>The map-based sequence of the rice genome.</title>
        <authorList>
            <consortium name="International rice genome sequencing project (IRGSP)"/>
            <person name="Matsumoto T."/>
            <person name="Wu J."/>
            <person name="Kanamori H."/>
            <person name="Katayose Y."/>
            <person name="Fujisawa M."/>
            <person name="Namiki N."/>
            <person name="Mizuno H."/>
            <person name="Yamamoto K."/>
            <person name="Antonio B.A."/>
            <person name="Baba T."/>
            <person name="Sakata K."/>
            <person name="Nagamura Y."/>
            <person name="Aoki H."/>
            <person name="Arikawa K."/>
            <person name="Arita K."/>
            <person name="Bito T."/>
            <person name="Chiden Y."/>
            <person name="Fujitsuka N."/>
            <person name="Fukunaka R."/>
            <person name="Hamada M."/>
            <person name="Harada C."/>
            <person name="Hayashi A."/>
            <person name="Hijishita S."/>
            <person name="Honda M."/>
            <person name="Hosokawa S."/>
            <person name="Ichikawa Y."/>
            <person name="Idonuma A."/>
            <person name="Iijima M."/>
            <person name="Ikeda M."/>
            <person name="Ikeno M."/>
            <person name="Ito K."/>
            <person name="Ito S."/>
            <person name="Ito T."/>
            <person name="Ito Y."/>
            <person name="Ito Y."/>
            <person name="Iwabuchi A."/>
            <person name="Kamiya K."/>
            <person name="Karasawa W."/>
            <person name="Kurita K."/>
            <person name="Katagiri S."/>
            <person name="Kikuta A."/>
            <person name="Kobayashi H."/>
            <person name="Kobayashi N."/>
            <person name="Machita K."/>
            <person name="Maehara T."/>
            <person name="Masukawa M."/>
            <person name="Mizubayashi T."/>
            <person name="Mukai Y."/>
            <person name="Nagasaki H."/>
            <person name="Nagata Y."/>
            <person name="Naito S."/>
            <person name="Nakashima M."/>
            <person name="Nakama Y."/>
            <person name="Nakamichi Y."/>
            <person name="Nakamura M."/>
            <person name="Meguro A."/>
            <person name="Negishi M."/>
            <person name="Ohta I."/>
            <person name="Ohta T."/>
            <person name="Okamoto M."/>
            <person name="Ono N."/>
            <person name="Saji S."/>
            <person name="Sakaguchi M."/>
            <person name="Sakai K."/>
            <person name="Shibata M."/>
            <person name="Shimokawa T."/>
            <person name="Song J."/>
            <person name="Takazaki Y."/>
            <person name="Terasawa K."/>
            <person name="Tsugane M."/>
            <person name="Tsuji K."/>
            <person name="Ueda S."/>
            <person name="Waki K."/>
            <person name="Yamagata H."/>
            <person name="Yamamoto M."/>
            <person name="Yamamoto S."/>
            <person name="Yamane H."/>
            <person name="Yoshiki S."/>
            <person name="Yoshihara R."/>
            <person name="Yukawa K."/>
            <person name="Zhong H."/>
            <person name="Yano M."/>
            <person name="Yuan Q."/>
            <person name="Ouyang S."/>
            <person name="Liu J."/>
            <person name="Jones K.M."/>
            <person name="Gansberger K."/>
            <person name="Moffat K."/>
            <person name="Hill J."/>
            <person name="Bera J."/>
            <person name="Fadrosh D."/>
            <person name="Jin S."/>
            <person name="Johri S."/>
            <person name="Kim M."/>
            <person name="Overton L."/>
            <person name="Reardon M."/>
            <person name="Tsitrin T."/>
            <person name="Vuong H."/>
            <person name="Weaver B."/>
            <person name="Ciecko A."/>
            <person name="Tallon L."/>
            <person name="Jackson J."/>
            <person name="Pai G."/>
            <person name="Aken S.V."/>
            <person name="Utterback T."/>
            <person name="Reidmuller S."/>
            <person name="Feldblyum T."/>
            <person name="Hsiao J."/>
            <person name="Zismann V."/>
            <person name="Iobst S."/>
            <person name="de Vazeille A.R."/>
            <person name="Buell C.R."/>
            <person name="Ying K."/>
            <person name="Li Y."/>
            <person name="Lu T."/>
            <person name="Huang Y."/>
            <person name="Zhao Q."/>
            <person name="Feng Q."/>
            <person name="Zhang L."/>
            <person name="Zhu J."/>
            <person name="Weng Q."/>
            <person name="Mu J."/>
            <person name="Lu Y."/>
            <person name="Fan D."/>
            <person name="Liu Y."/>
            <person name="Guan J."/>
            <person name="Zhang Y."/>
            <person name="Yu S."/>
            <person name="Liu X."/>
            <person name="Zhang Y."/>
            <person name="Hong G."/>
            <person name="Han B."/>
            <person name="Choisne N."/>
            <person name="Demange N."/>
            <person name="Orjeda G."/>
            <person name="Samain S."/>
            <person name="Cattolico L."/>
            <person name="Pelletier E."/>
            <person name="Couloux A."/>
            <person name="Segurens B."/>
            <person name="Wincker P."/>
            <person name="D'Hont A."/>
            <person name="Scarpelli C."/>
            <person name="Weissenbach J."/>
            <person name="Salanoubat M."/>
            <person name="Quetier F."/>
            <person name="Yu Y."/>
            <person name="Kim H.R."/>
            <person name="Rambo T."/>
            <person name="Currie J."/>
            <person name="Collura K."/>
            <person name="Luo M."/>
            <person name="Yang T."/>
            <person name="Ammiraju J.S.S."/>
            <person name="Engler F."/>
            <person name="Soderlund C."/>
            <person name="Wing R.A."/>
            <person name="Palmer L.E."/>
            <person name="de la Bastide M."/>
            <person name="Spiegel L."/>
            <person name="Nascimento L."/>
            <person name="Zutavern T."/>
            <person name="O'Shaughnessy A."/>
            <person name="Dike S."/>
            <person name="Dedhia N."/>
            <person name="Preston R."/>
            <person name="Balija V."/>
            <person name="McCombie W.R."/>
            <person name="Chow T."/>
            <person name="Chen H."/>
            <person name="Chung M."/>
            <person name="Chen C."/>
            <person name="Shaw J."/>
            <person name="Wu H."/>
            <person name="Hsiao K."/>
            <person name="Chao Y."/>
            <person name="Chu M."/>
            <person name="Cheng C."/>
            <person name="Hour A."/>
            <person name="Lee P."/>
            <person name="Lin S."/>
            <person name="Lin Y."/>
            <person name="Liou J."/>
            <person name="Liu S."/>
            <person name="Hsing Y."/>
            <person name="Raghuvanshi S."/>
            <person name="Mohanty A."/>
            <person name="Bharti A.K."/>
            <person name="Gaur A."/>
            <person name="Gupta V."/>
            <person name="Kumar D."/>
            <person name="Ravi V."/>
            <person name="Vij S."/>
            <person name="Kapur A."/>
            <person name="Khurana P."/>
            <person name="Khurana P."/>
            <person name="Khurana J.P."/>
            <person name="Tyagi A.K."/>
            <person name="Gaikwad K."/>
            <person name="Singh A."/>
            <person name="Dalal V."/>
            <person name="Srivastava S."/>
            <person name="Dixit A."/>
            <person name="Pal A.K."/>
            <person name="Ghazi I.A."/>
            <person name="Yadav M."/>
            <person name="Pandit A."/>
            <person name="Bhargava A."/>
            <person name="Sureshbabu K."/>
            <person name="Batra K."/>
            <person name="Sharma T.R."/>
            <person name="Mohapatra T."/>
            <person name="Singh N.K."/>
            <person name="Messing J."/>
            <person name="Nelson A.B."/>
            <person name="Fuks G."/>
            <person name="Kavchok S."/>
            <person name="Keizer G."/>
            <person name="Linton E."/>
            <person name="Llaca V."/>
            <person name="Song R."/>
            <person name="Tanyolac B."/>
            <person name="Young S."/>
            <person name="Ho-Il K."/>
            <person name="Hahn J.H."/>
            <person name="Sangsakoo G."/>
            <person name="Vanavichit A."/>
            <person name="de Mattos Luiz.A.T."/>
            <person name="Zimmer P.D."/>
            <person name="Malone G."/>
            <person name="Dellagostin O."/>
            <person name="de Oliveira A.C."/>
            <person name="Bevan M."/>
            <person name="Bancroft I."/>
            <person name="Minx P."/>
            <person name="Cordum H."/>
            <person name="Wilson R."/>
            <person name="Cheng Z."/>
            <person name="Jin W."/>
            <person name="Jiang J."/>
            <person name="Leong S.A."/>
            <person name="Iwama H."/>
            <person name="Gojobori T."/>
            <person name="Itoh T."/>
            <person name="Niimura Y."/>
            <person name="Fujii Y."/>
            <person name="Habara T."/>
            <person name="Sakai H."/>
            <person name="Sato Y."/>
            <person name="Wilson G."/>
            <person name="Kumar K."/>
            <person name="McCouch S."/>
            <person name="Juretic N."/>
            <person name="Hoen D."/>
            <person name="Wright S."/>
            <person name="Bruskiewich R."/>
            <person name="Bureau T."/>
            <person name="Miyao A."/>
            <person name="Hirochika H."/>
            <person name="Nishikawa T."/>
            <person name="Kadowaki K."/>
            <person name="Sugiura M."/>
            <person name="Burr B."/>
            <person name="Sasaki T."/>
        </authorList>
    </citation>
    <scope>NUCLEOTIDE SEQUENCE [LARGE SCALE GENOMIC DNA]</scope>
    <source>
        <strain evidence="2">cv. Nipponbare</strain>
    </source>
</reference>
<reference evidence="1 2" key="3">
    <citation type="journal article" date="2013" name="Rice">
        <title>Improvement of the Oryza sativa Nipponbare reference genome using next generation sequence and optical map data.</title>
        <authorList>
            <person name="Kawahara Y."/>
            <person name="de la Bastide M."/>
            <person name="Hamilton J.P."/>
            <person name="Kanamori H."/>
            <person name="McCombie W.R."/>
            <person name="Ouyang S."/>
            <person name="Schwartz D.C."/>
            <person name="Tanaka T."/>
            <person name="Wu J."/>
            <person name="Zhou S."/>
            <person name="Childs K.L."/>
            <person name="Davidson R.M."/>
            <person name="Lin H."/>
            <person name="Quesada-Ocampo L."/>
            <person name="Vaillancourt B."/>
            <person name="Sakai H."/>
            <person name="Lee S.S."/>
            <person name="Kim J."/>
            <person name="Numa H."/>
            <person name="Itoh T."/>
            <person name="Buell C.R."/>
            <person name="Matsumoto T."/>
        </authorList>
    </citation>
    <scope>NUCLEOTIDE SEQUENCE [LARGE SCALE GENOMIC DNA]</scope>
    <source>
        <strain evidence="2">cv. Nipponbare</strain>
    </source>
</reference>
<dbReference type="Proteomes" id="UP000059680">
    <property type="component" value="Chromosome 7"/>
</dbReference>
<accession>A0A0P0X8S0</accession>
<sequence>MGISLRSPAEVPELVKNSMMGCVDKMGERSPLAMRLTYGFRSSYDATGTLARKVARSVSLASRPHLSRYSASALRPRISARTRSCTASTLEVSSSMSRRFSTSGSFAAAMSD</sequence>
<name>A0A0P0X8S0_ORYSJ</name>
<organism evidence="1 2">
    <name type="scientific">Oryza sativa subsp. japonica</name>
    <name type="common">Rice</name>
    <dbReference type="NCBI Taxonomy" id="39947"/>
    <lineage>
        <taxon>Eukaryota</taxon>
        <taxon>Viridiplantae</taxon>
        <taxon>Streptophyta</taxon>
        <taxon>Embryophyta</taxon>
        <taxon>Tracheophyta</taxon>
        <taxon>Spermatophyta</taxon>
        <taxon>Magnoliopsida</taxon>
        <taxon>Liliopsida</taxon>
        <taxon>Poales</taxon>
        <taxon>Poaceae</taxon>
        <taxon>BOP clade</taxon>
        <taxon>Oryzoideae</taxon>
        <taxon>Oryzeae</taxon>
        <taxon>Oryzinae</taxon>
        <taxon>Oryza</taxon>
        <taxon>Oryza sativa</taxon>
    </lineage>
</organism>
<evidence type="ECO:0000313" key="2">
    <source>
        <dbReference type="Proteomes" id="UP000059680"/>
    </source>
</evidence>
<dbReference type="InParanoid" id="A0A0P0X8S0"/>
<dbReference type="AlphaFoldDB" id="A0A0P0X8S0"/>
<gene>
    <name evidence="1" type="ordered locus">Os07g0576300</name>
    <name evidence="1" type="ORF">OSNPB_070576300</name>
</gene>
<reference evidence="1 2" key="2">
    <citation type="journal article" date="2013" name="Plant Cell Physiol.">
        <title>Rice Annotation Project Database (RAP-DB): an integrative and interactive database for rice genomics.</title>
        <authorList>
            <person name="Sakai H."/>
            <person name="Lee S.S."/>
            <person name="Tanaka T."/>
            <person name="Numa H."/>
            <person name="Kim J."/>
            <person name="Kawahara Y."/>
            <person name="Wakimoto H."/>
            <person name="Yang C.C."/>
            <person name="Iwamoto M."/>
            <person name="Abe T."/>
            <person name="Yamada Y."/>
            <person name="Muto A."/>
            <person name="Inokuchi H."/>
            <person name="Ikemura T."/>
            <person name="Matsumoto T."/>
            <person name="Sasaki T."/>
            <person name="Itoh T."/>
        </authorList>
    </citation>
    <scope>NUCLEOTIDE SEQUENCE [LARGE SCALE GENOMIC DNA]</scope>
    <source>
        <strain evidence="2">cv. Nipponbare</strain>
    </source>
</reference>
<proteinExistence type="predicted"/>